<keyword evidence="1" id="KW-0812">Transmembrane</keyword>
<dbReference type="AlphaFoldDB" id="A0A024X8W7"/>
<evidence type="ECO:0000313" key="2">
    <source>
        <dbReference type="EMBL" id="ETW61545.1"/>
    </source>
</evidence>
<dbReference type="EMBL" id="KI927514">
    <property type="protein sequence ID" value="ETW61545.1"/>
    <property type="molecule type" value="Genomic_DNA"/>
</dbReference>
<keyword evidence="1" id="KW-1133">Transmembrane helix</keyword>
<proteinExistence type="predicted"/>
<reference evidence="2 3" key="1">
    <citation type="submission" date="2013-02" db="EMBL/GenBank/DDBJ databases">
        <title>The Genome Annotation of Plasmodium falciparum CAMP/Malaysia.</title>
        <authorList>
            <consortium name="The Broad Institute Genome Sequencing Platform"/>
            <consortium name="The Broad Institute Genome Sequencing Center for Infectious Disease"/>
            <person name="Neafsey D."/>
            <person name="Hoffman S."/>
            <person name="Volkman S."/>
            <person name="Rosenthal P."/>
            <person name="Walker B."/>
            <person name="Young S.K."/>
            <person name="Zeng Q."/>
            <person name="Gargeya S."/>
            <person name="Fitzgerald M."/>
            <person name="Haas B."/>
            <person name="Abouelleil A."/>
            <person name="Allen A.W."/>
            <person name="Alvarado L."/>
            <person name="Arachchi H.M."/>
            <person name="Berlin A.M."/>
            <person name="Chapman S.B."/>
            <person name="Gainer-Dewar J."/>
            <person name="Goldberg J."/>
            <person name="Griggs A."/>
            <person name="Gujja S."/>
            <person name="Hansen M."/>
            <person name="Howarth C."/>
            <person name="Imamovic A."/>
            <person name="Ireland A."/>
            <person name="Larimer J."/>
            <person name="McCowan C."/>
            <person name="Murphy C."/>
            <person name="Pearson M."/>
            <person name="Poon T.W."/>
            <person name="Priest M."/>
            <person name="Roberts A."/>
            <person name="Saif S."/>
            <person name="Shea T."/>
            <person name="Sisk P."/>
            <person name="Sykes S."/>
            <person name="Wortman J."/>
            <person name="Nusbaum C."/>
            <person name="Birren B."/>
        </authorList>
    </citation>
    <scope>NUCLEOTIDE SEQUENCE [LARGE SCALE GENOMIC DNA]</scope>
    <source>
        <strain evidence="2 3">CAMP/Malaysia</strain>
    </source>
</reference>
<reference evidence="2 3" key="2">
    <citation type="submission" date="2013-02" db="EMBL/GenBank/DDBJ databases">
        <title>The Genome Sequence of Plasmodium falciparum CAMP/Malaysia.</title>
        <authorList>
            <consortium name="The Broad Institute Genome Sequencing Platform"/>
            <consortium name="The Broad Institute Genome Sequencing Center for Infectious Disease"/>
            <person name="Neafsey D."/>
            <person name="Cheeseman I."/>
            <person name="Volkman S."/>
            <person name="Adams J."/>
            <person name="Walker B."/>
            <person name="Young S.K."/>
            <person name="Zeng Q."/>
            <person name="Gargeya S."/>
            <person name="Fitzgerald M."/>
            <person name="Haas B."/>
            <person name="Abouelleil A."/>
            <person name="Alvarado L."/>
            <person name="Arachchi H.M."/>
            <person name="Berlin A.M."/>
            <person name="Chapman S.B."/>
            <person name="Dewar J."/>
            <person name="Goldberg J."/>
            <person name="Griggs A."/>
            <person name="Gujja S."/>
            <person name="Hansen M."/>
            <person name="Howarth C."/>
            <person name="Imamovic A."/>
            <person name="Larimer J."/>
            <person name="McCowan C."/>
            <person name="Murphy C."/>
            <person name="Neiman D."/>
            <person name="Pearson M."/>
            <person name="Priest M."/>
            <person name="Roberts A."/>
            <person name="Saif S."/>
            <person name="Shea T."/>
            <person name="Sisk P."/>
            <person name="Sykes S."/>
            <person name="Wortman J."/>
            <person name="Nusbaum C."/>
            <person name="Birren B."/>
        </authorList>
    </citation>
    <scope>NUCLEOTIDE SEQUENCE [LARGE SCALE GENOMIC DNA]</scope>
    <source>
        <strain evidence="2 3">CAMP/Malaysia</strain>
    </source>
</reference>
<sequence>MKQRYNKKKNKIKINYFFFIYYENVSNIYYPQIIQNFMHTGKRIIISTINIIMIFFYILIKLLYTCKINILRNLSHVKEIYIYKFLDYKQFKSLREYGINIIYKYIFKYFNKIYHFIKVLNIEMTKFYLCIFKMK</sequence>
<dbReference type="Proteomes" id="UP000030694">
    <property type="component" value="Unassembled WGS sequence"/>
</dbReference>
<protein>
    <submittedName>
        <fullName evidence="2">Uncharacterized protein</fullName>
    </submittedName>
</protein>
<feature type="transmembrane region" description="Helical" evidence="1">
    <location>
        <begin position="44"/>
        <end position="64"/>
    </location>
</feature>
<organism evidence="2 3">
    <name type="scientific">Plasmodium falciparum (isolate Camp / Malaysia)</name>
    <dbReference type="NCBI Taxonomy" id="5835"/>
    <lineage>
        <taxon>Eukaryota</taxon>
        <taxon>Sar</taxon>
        <taxon>Alveolata</taxon>
        <taxon>Apicomplexa</taxon>
        <taxon>Aconoidasida</taxon>
        <taxon>Haemosporida</taxon>
        <taxon>Plasmodiidae</taxon>
        <taxon>Plasmodium</taxon>
        <taxon>Plasmodium (Laverania)</taxon>
    </lineage>
</organism>
<name>A0A024X8W7_PLAFC</name>
<dbReference type="OMA" id="INIIYKY"/>
<accession>A0A024X8W7</accession>
<evidence type="ECO:0000313" key="3">
    <source>
        <dbReference type="Proteomes" id="UP000030694"/>
    </source>
</evidence>
<evidence type="ECO:0000256" key="1">
    <source>
        <dbReference type="SAM" id="Phobius"/>
    </source>
</evidence>
<keyword evidence="1" id="KW-0472">Membrane</keyword>
<feature type="transmembrane region" description="Helical" evidence="1">
    <location>
        <begin position="12"/>
        <end position="32"/>
    </location>
</feature>
<gene>
    <name evidence="2" type="ORF">PFMC_02636</name>
</gene>